<protein>
    <submittedName>
        <fullName evidence="3">Uncharacterized protein</fullName>
    </submittedName>
</protein>
<keyword evidence="4" id="KW-1185">Reference proteome</keyword>
<feature type="transmembrane region" description="Helical" evidence="2">
    <location>
        <begin position="228"/>
        <end position="251"/>
    </location>
</feature>
<organism evidence="3 4">
    <name type="scientific">Actinomortierella ambigua</name>
    <dbReference type="NCBI Taxonomy" id="1343610"/>
    <lineage>
        <taxon>Eukaryota</taxon>
        <taxon>Fungi</taxon>
        <taxon>Fungi incertae sedis</taxon>
        <taxon>Mucoromycota</taxon>
        <taxon>Mortierellomycotina</taxon>
        <taxon>Mortierellomycetes</taxon>
        <taxon>Mortierellales</taxon>
        <taxon>Mortierellaceae</taxon>
        <taxon>Actinomortierella</taxon>
    </lineage>
</organism>
<proteinExistence type="predicted"/>
<dbReference type="EMBL" id="JAAAJB010000316">
    <property type="protein sequence ID" value="KAG0258650.1"/>
    <property type="molecule type" value="Genomic_DNA"/>
</dbReference>
<evidence type="ECO:0000313" key="3">
    <source>
        <dbReference type="EMBL" id="KAG0258650.1"/>
    </source>
</evidence>
<name>A0A9P6Q4B7_9FUNG</name>
<feature type="compositionally biased region" description="Polar residues" evidence="1">
    <location>
        <begin position="63"/>
        <end position="75"/>
    </location>
</feature>
<reference evidence="3" key="1">
    <citation type="journal article" date="2020" name="Fungal Divers.">
        <title>Resolving the Mortierellaceae phylogeny through synthesis of multi-gene phylogenetics and phylogenomics.</title>
        <authorList>
            <person name="Vandepol N."/>
            <person name="Liber J."/>
            <person name="Desiro A."/>
            <person name="Na H."/>
            <person name="Kennedy M."/>
            <person name="Barry K."/>
            <person name="Grigoriev I.V."/>
            <person name="Miller A.N."/>
            <person name="O'Donnell K."/>
            <person name="Stajich J.E."/>
            <person name="Bonito G."/>
        </authorList>
    </citation>
    <scope>NUCLEOTIDE SEQUENCE</scope>
    <source>
        <strain evidence="3">BC1065</strain>
    </source>
</reference>
<feature type="compositionally biased region" description="Basic residues" evidence="1">
    <location>
        <begin position="83"/>
        <end position="94"/>
    </location>
</feature>
<feature type="compositionally biased region" description="Low complexity" evidence="1">
    <location>
        <begin position="51"/>
        <end position="62"/>
    </location>
</feature>
<evidence type="ECO:0000313" key="4">
    <source>
        <dbReference type="Proteomes" id="UP000807716"/>
    </source>
</evidence>
<dbReference type="OrthoDB" id="2416934at2759"/>
<feature type="region of interest" description="Disordered" evidence="1">
    <location>
        <begin position="1"/>
        <end position="94"/>
    </location>
</feature>
<accession>A0A9P6Q4B7</accession>
<feature type="transmembrane region" description="Helical" evidence="2">
    <location>
        <begin position="145"/>
        <end position="169"/>
    </location>
</feature>
<dbReference type="AlphaFoldDB" id="A0A9P6Q4B7"/>
<keyword evidence="2" id="KW-0472">Membrane</keyword>
<gene>
    <name evidence="3" type="ORF">DFQ27_004526</name>
</gene>
<sequence>MATKNHADSKQSTSFEMIPIGDVEDPNPYQHQEPHHYGYYSGHSHHHYQDSTSSIGSSSSSTLHQPTACSTGGALSSSSSSHHASHSMNHHRSHSNGISASASLYFSLVQAGLGQLDYCHSIASCFINSSQGWPAMGQGSMDLVIMSYMSGLVSVLGGLLGFLALWGAIKKSASKVMLFARLWWGMIGIMIGSTILTLVMTIAHREQFMDACQVAHQDAQLSPESCGFMYGSAVVGSVFGCLIGVTMIWCYGSDVLDYAKELQRVKEKTRAYNGV</sequence>
<feature type="transmembrane region" description="Helical" evidence="2">
    <location>
        <begin position="181"/>
        <end position="203"/>
    </location>
</feature>
<keyword evidence="2" id="KW-1133">Transmembrane helix</keyword>
<dbReference type="Proteomes" id="UP000807716">
    <property type="component" value="Unassembled WGS sequence"/>
</dbReference>
<keyword evidence="2" id="KW-0812">Transmembrane</keyword>
<evidence type="ECO:0000256" key="2">
    <source>
        <dbReference type="SAM" id="Phobius"/>
    </source>
</evidence>
<evidence type="ECO:0000256" key="1">
    <source>
        <dbReference type="SAM" id="MobiDB-lite"/>
    </source>
</evidence>
<comment type="caution">
    <text evidence="3">The sequence shown here is derived from an EMBL/GenBank/DDBJ whole genome shotgun (WGS) entry which is preliminary data.</text>
</comment>